<organism evidence="1">
    <name type="scientific">Salmonella enterica I</name>
    <dbReference type="NCBI Taxonomy" id="59201"/>
    <lineage>
        <taxon>Bacteria</taxon>
        <taxon>Pseudomonadati</taxon>
        <taxon>Pseudomonadota</taxon>
        <taxon>Gammaproteobacteria</taxon>
        <taxon>Enterobacterales</taxon>
        <taxon>Enterobacteriaceae</taxon>
        <taxon>Salmonella</taxon>
    </lineage>
</organism>
<protein>
    <submittedName>
        <fullName evidence="1">Uncharacterized protein</fullName>
    </submittedName>
</protein>
<dbReference type="AlphaFoldDB" id="A0A5U3FSH4"/>
<reference evidence="1" key="1">
    <citation type="submission" date="2018-07" db="EMBL/GenBank/DDBJ databases">
        <authorList>
            <consortium name="GenomeTrakr network: Whole genome sequencing for foodborne pathogen traceback"/>
        </authorList>
    </citation>
    <scope>NUCLEOTIDE SEQUENCE</scope>
    <source>
        <strain evidence="1">MDH-2013-00175</strain>
    </source>
</reference>
<evidence type="ECO:0000313" key="1">
    <source>
        <dbReference type="EMBL" id="EBP4056250.1"/>
    </source>
</evidence>
<dbReference type="EMBL" id="AAGLQK010000001">
    <property type="protein sequence ID" value="EBP4056250.1"/>
    <property type="molecule type" value="Genomic_DNA"/>
</dbReference>
<name>A0A5U3FSH4_SALET</name>
<sequence length="119" mass="13566">MSVNNSDKKEKINSYSWDRSYCALFSEKNKSDLEKLINVFYFLDESMTAIQEYSGEKTIPASWMKSLFEILTHRLIMINDDLFEPGGIFSQCDIVAGLKLARDKGVNGIQEIIDSLADK</sequence>
<gene>
    <name evidence="1" type="ORF">Z599_00465</name>
</gene>
<proteinExistence type="predicted"/>
<comment type="caution">
    <text evidence="1">The sequence shown here is derived from an EMBL/GenBank/DDBJ whole genome shotgun (WGS) entry which is preliminary data.</text>
</comment>
<accession>A0A5U3FSH4</accession>